<name>A0A151PAM4_ALLMI</name>
<dbReference type="Proteomes" id="UP000050525">
    <property type="component" value="Unassembled WGS sequence"/>
</dbReference>
<accession>A0A151PAM4</accession>
<evidence type="ECO:0000313" key="3">
    <source>
        <dbReference type="Proteomes" id="UP000050525"/>
    </source>
</evidence>
<dbReference type="AlphaFoldDB" id="A0A151PAM4"/>
<feature type="region of interest" description="Disordered" evidence="1">
    <location>
        <begin position="1"/>
        <end position="40"/>
    </location>
</feature>
<evidence type="ECO:0000313" key="2">
    <source>
        <dbReference type="EMBL" id="KYO46146.1"/>
    </source>
</evidence>
<organism evidence="2 3">
    <name type="scientific">Alligator mississippiensis</name>
    <name type="common">American alligator</name>
    <dbReference type="NCBI Taxonomy" id="8496"/>
    <lineage>
        <taxon>Eukaryota</taxon>
        <taxon>Metazoa</taxon>
        <taxon>Chordata</taxon>
        <taxon>Craniata</taxon>
        <taxon>Vertebrata</taxon>
        <taxon>Euteleostomi</taxon>
        <taxon>Archelosauria</taxon>
        <taxon>Archosauria</taxon>
        <taxon>Crocodylia</taxon>
        <taxon>Alligatoridae</taxon>
        <taxon>Alligatorinae</taxon>
        <taxon>Alligator</taxon>
    </lineage>
</organism>
<keyword evidence="3" id="KW-1185">Reference proteome</keyword>
<comment type="caution">
    <text evidence="2">The sequence shown here is derived from an EMBL/GenBank/DDBJ whole genome shotgun (WGS) entry which is preliminary data.</text>
</comment>
<reference evidence="2 3" key="1">
    <citation type="journal article" date="2012" name="Genome Biol.">
        <title>Sequencing three crocodilian genomes to illuminate the evolution of archosaurs and amniotes.</title>
        <authorList>
            <person name="St John J.A."/>
            <person name="Braun E.L."/>
            <person name="Isberg S.R."/>
            <person name="Miles L.G."/>
            <person name="Chong A.Y."/>
            <person name="Gongora J."/>
            <person name="Dalzell P."/>
            <person name="Moran C."/>
            <person name="Bed'hom B."/>
            <person name="Abzhanov A."/>
            <person name="Burgess S.C."/>
            <person name="Cooksey A.M."/>
            <person name="Castoe T.A."/>
            <person name="Crawford N.G."/>
            <person name="Densmore L.D."/>
            <person name="Drew J.C."/>
            <person name="Edwards S.V."/>
            <person name="Faircloth B.C."/>
            <person name="Fujita M.K."/>
            <person name="Greenwold M.J."/>
            <person name="Hoffmann F.G."/>
            <person name="Howard J.M."/>
            <person name="Iguchi T."/>
            <person name="Janes D.E."/>
            <person name="Khan S.Y."/>
            <person name="Kohno S."/>
            <person name="de Koning A.J."/>
            <person name="Lance S.L."/>
            <person name="McCarthy F.M."/>
            <person name="McCormack J.E."/>
            <person name="Merchant M.E."/>
            <person name="Peterson D.G."/>
            <person name="Pollock D.D."/>
            <person name="Pourmand N."/>
            <person name="Raney B.J."/>
            <person name="Roessler K.A."/>
            <person name="Sanford J.R."/>
            <person name="Sawyer R.H."/>
            <person name="Schmidt C.J."/>
            <person name="Triplett E.W."/>
            <person name="Tuberville T.D."/>
            <person name="Venegas-Anaya M."/>
            <person name="Howard J.T."/>
            <person name="Jarvis E.D."/>
            <person name="Guillette L.J.Jr."/>
            <person name="Glenn T.C."/>
            <person name="Green R.E."/>
            <person name="Ray D.A."/>
        </authorList>
    </citation>
    <scope>NUCLEOTIDE SEQUENCE [LARGE SCALE GENOMIC DNA]</scope>
    <source>
        <strain evidence="2">KSC_2009_1</strain>
    </source>
</reference>
<dbReference type="EMBL" id="AKHW03000533">
    <property type="protein sequence ID" value="KYO46146.1"/>
    <property type="molecule type" value="Genomic_DNA"/>
</dbReference>
<protein>
    <submittedName>
        <fullName evidence="2">Uncharacterized protein</fullName>
    </submittedName>
</protein>
<evidence type="ECO:0000256" key="1">
    <source>
        <dbReference type="SAM" id="MobiDB-lite"/>
    </source>
</evidence>
<gene>
    <name evidence="2" type="ORF">Y1Q_0021704</name>
</gene>
<proteinExistence type="predicted"/>
<sequence length="97" mass="10534">MKRRASLGCGEPECQRGAEPDCAAEDQGGQGGQITTRPRPNNVDTICEAWGMVKAEGKVFPTFGLKKGVLKKIIFSLLVIMQTIIHCDINTICHFGT</sequence>